<dbReference type="AlphaFoldDB" id="A0A919SHB8"/>
<organism evidence="2 3">
    <name type="scientific">Actinoplanes auranticolor</name>
    <dbReference type="NCBI Taxonomy" id="47988"/>
    <lineage>
        <taxon>Bacteria</taxon>
        <taxon>Bacillati</taxon>
        <taxon>Actinomycetota</taxon>
        <taxon>Actinomycetes</taxon>
        <taxon>Micromonosporales</taxon>
        <taxon>Micromonosporaceae</taxon>
        <taxon>Actinoplanes</taxon>
    </lineage>
</organism>
<accession>A0A919SHB8</accession>
<dbReference type="InterPro" id="IPR002645">
    <property type="entry name" value="STAS_dom"/>
</dbReference>
<dbReference type="EMBL" id="BOQL01000038">
    <property type="protein sequence ID" value="GIM71956.1"/>
    <property type="molecule type" value="Genomic_DNA"/>
</dbReference>
<dbReference type="RefSeq" id="WP_212990826.1">
    <property type="nucleotide sequence ID" value="NZ_BAABEA010000025.1"/>
</dbReference>
<dbReference type="InterPro" id="IPR036513">
    <property type="entry name" value="STAS_dom_sf"/>
</dbReference>
<dbReference type="SUPFAM" id="SSF52091">
    <property type="entry name" value="SpoIIaa-like"/>
    <property type="match status" value="1"/>
</dbReference>
<gene>
    <name evidence="2" type="ORF">Aau02nite_48560</name>
</gene>
<name>A0A919SHB8_9ACTN</name>
<proteinExistence type="predicted"/>
<dbReference type="Proteomes" id="UP000681340">
    <property type="component" value="Unassembled WGS sequence"/>
</dbReference>
<dbReference type="CDD" id="cd07043">
    <property type="entry name" value="STAS_anti-anti-sigma_factors"/>
    <property type="match status" value="1"/>
</dbReference>
<keyword evidence="3" id="KW-1185">Reference proteome</keyword>
<evidence type="ECO:0000259" key="1">
    <source>
        <dbReference type="PROSITE" id="PS50801"/>
    </source>
</evidence>
<reference evidence="2" key="1">
    <citation type="submission" date="2021-03" db="EMBL/GenBank/DDBJ databases">
        <title>Whole genome shotgun sequence of Actinoplanes auranticolor NBRC 12245.</title>
        <authorList>
            <person name="Komaki H."/>
            <person name="Tamura T."/>
        </authorList>
    </citation>
    <scope>NUCLEOTIDE SEQUENCE</scope>
    <source>
        <strain evidence="2">NBRC 12245</strain>
    </source>
</reference>
<comment type="caution">
    <text evidence="2">The sequence shown here is derived from an EMBL/GenBank/DDBJ whole genome shotgun (WGS) entry which is preliminary data.</text>
</comment>
<protein>
    <recommendedName>
        <fullName evidence="1">STAS domain-containing protein</fullName>
    </recommendedName>
</protein>
<dbReference type="Pfam" id="PF01740">
    <property type="entry name" value="STAS"/>
    <property type="match status" value="1"/>
</dbReference>
<sequence>MPEHTIPETTVVVTEALEGAAVQRWGDTIAAAVGLEPALLVIDLHDSPGIDASAVVMLLQTHRSMVCADGRLVVSGASPRVRRMLSLARVDRVLDIQDDDAGAPAVPTVRR</sequence>
<dbReference type="Gene3D" id="3.30.750.24">
    <property type="entry name" value="STAS domain"/>
    <property type="match status" value="1"/>
</dbReference>
<dbReference type="PROSITE" id="PS50801">
    <property type="entry name" value="STAS"/>
    <property type="match status" value="1"/>
</dbReference>
<feature type="domain" description="STAS" evidence="1">
    <location>
        <begin position="40"/>
        <end position="111"/>
    </location>
</feature>
<evidence type="ECO:0000313" key="2">
    <source>
        <dbReference type="EMBL" id="GIM71956.1"/>
    </source>
</evidence>
<evidence type="ECO:0000313" key="3">
    <source>
        <dbReference type="Proteomes" id="UP000681340"/>
    </source>
</evidence>